<name>A0A136IMI1_9PEZI</name>
<dbReference type="PANTHER" id="PTHR38116:SF9">
    <property type="entry name" value="BZIP DOMAIN-CONTAINING PROTEIN"/>
    <property type="match status" value="1"/>
</dbReference>
<dbReference type="EMBL" id="KQ964270">
    <property type="protein sequence ID" value="KXJ86180.1"/>
    <property type="molecule type" value="Genomic_DNA"/>
</dbReference>
<evidence type="ECO:0000256" key="1">
    <source>
        <dbReference type="SAM" id="MobiDB-lite"/>
    </source>
</evidence>
<dbReference type="Pfam" id="PF11905">
    <property type="entry name" value="DUF3425"/>
    <property type="match status" value="1"/>
</dbReference>
<dbReference type="Proteomes" id="UP000070501">
    <property type="component" value="Unassembled WGS sequence"/>
</dbReference>
<dbReference type="STRING" id="196109.A0A136IMI1"/>
<dbReference type="InterPro" id="IPR021833">
    <property type="entry name" value="DUF3425"/>
</dbReference>
<evidence type="ECO:0000313" key="2">
    <source>
        <dbReference type="EMBL" id="KXJ86180.1"/>
    </source>
</evidence>
<proteinExistence type="predicted"/>
<dbReference type="OrthoDB" id="2245989at2759"/>
<reference evidence="3" key="1">
    <citation type="submission" date="2016-02" db="EMBL/GenBank/DDBJ databases">
        <title>Draft genome sequence of Microdochium bolleyi, a fungal endophyte of beachgrass.</title>
        <authorList>
            <consortium name="DOE Joint Genome Institute"/>
            <person name="David A.S."/>
            <person name="May G."/>
            <person name="Haridas S."/>
            <person name="Lim J."/>
            <person name="Wang M."/>
            <person name="Labutti K."/>
            <person name="Lipzen A."/>
            <person name="Barry K."/>
            <person name="Grigoriev I.V."/>
        </authorList>
    </citation>
    <scope>NUCLEOTIDE SEQUENCE [LARGE SCALE GENOMIC DNA]</scope>
    <source>
        <strain evidence="3">J235TASD1</strain>
    </source>
</reference>
<gene>
    <name evidence="2" type="ORF">Micbo1qcDRAFT_168787</name>
</gene>
<organism evidence="2 3">
    <name type="scientific">Microdochium bolleyi</name>
    <dbReference type="NCBI Taxonomy" id="196109"/>
    <lineage>
        <taxon>Eukaryota</taxon>
        <taxon>Fungi</taxon>
        <taxon>Dikarya</taxon>
        <taxon>Ascomycota</taxon>
        <taxon>Pezizomycotina</taxon>
        <taxon>Sordariomycetes</taxon>
        <taxon>Xylariomycetidae</taxon>
        <taxon>Xylariales</taxon>
        <taxon>Microdochiaceae</taxon>
        <taxon>Microdochium</taxon>
    </lineage>
</organism>
<dbReference type="InParanoid" id="A0A136IMI1"/>
<feature type="compositionally biased region" description="Low complexity" evidence="1">
    <location>
        <begin position="95"/>
        <end position="106"/>
    </location>
</feature>
<accession>A0A136IMI1</accession>
<protein>
    <submittedName>
        <fullName evidence="2">Uncharacterized protein</fullName>
    </submittedName>
</protein>
<evidence type="ECO:0000313" key="3">
    <source>
        <dbReference type="Proteomes" id="UP000070501"/>
    </source>
</evidence>
<dbReference type="AlphaFoldDB" id="A0A136IMI1"/>
<sequence length="293" mass="32480">MFSRSDDTSCTTRRRWTRDPPLSTVLMPTLDPAALQYSACMSETTSSLMSQDMSHFSEEDEAALLACAASVPSARFEYPDLGLVTVQGACDSSLSLSSPSRSGDGSHATSDDEQTFPDSYLLPVTELILLRACGRIGERIQCNDRVWQLDATSTFVDGTMSLLSSSMLPPSWQPTQSQSTLPHHPIVDLLPWPSVRDRLLLIMSLPDALKPATVGTGGMAVVQLAYDMEDSSEGLRVWGEDVYDSAAWEVGQVLFEKWWFVFDRQVIERSNYWRRMRGAPDLKLPSRVEELGG</sequence>
<dbReference type="PANTHER" id="PTHR38116">
    <property type="entry name" value="CHROMOSOME 7, WHOLE GENOME SHOTGUN SEQUENCE"/>
    <property type="match status" value="1"/>
</dbReference>
<feature type="region of interest" description="Disordered" evidence="1">
    <location>
        <begin position="95"/>
        <end position="115"/>
    </location>
</feature>
<keyword evidence="3" id="KW-1185">Reference proteome</keyword>